<sequence length="371" mass="42765">MEQKKLGFGCMRLPIINPEDRTSVDQPQLYKMVDTFLARGFTYFDTAYMYHNYVSELMVKEALVKRHPRESFTIATKLPTMMLQTKGDMERIFSEQLEKCGVEYFDYYMLHCLNAANYTIAKNLESFAFIQQKKEEGKIRSIGFSYHDNAELLEEILNDHPEVEFVQLQLNYLDWDNANIQSRLCYEVCVKHGTPVIVMEPIKGGTLATVPAEVEKMFKDYVPNLSVASWAIRYAASQSNVMMVLSGMSSYEQLLDNTDYMQDFRPLNEEEMTIINKAVAIINSSIAVPCTGCQYCVEGCPKNIPIPNYFALYNSYVQFKEKSNSKFYYENYLDKNGRASDCIDCHQCESHCPQHLSIVESLKEVANTFDK</sequence>
<dbReference type="SUPFAM" id="SSF51430">
    <property type="entry name" value="NAD(P)-linked oxidoreductase"/>
    <property type="match status" value="1"/>
</dbReference>
<dbReference type="InterPro" id="IPR053135">
    <property type="entry name" value="AKR2_Oxidoreductase"/>
</dbReference>
<dbReference type="PANTHER" id="PTHR43312">
    <property type="entry name" value="D-THREO-ALDOSE 1-DEHYDROGENASE"/>
    <property type="match status" value="1"/>
</dbReference>
<name>A0A1M6UX09_9FIRM</name>
<dbReference type="Gene3D" id="3.30.70.20">
    <property type="match status" value="1"/>
</dbReference>
<dbReference type="InterPro" id="IPR023210">
    <property type="entry name" value="NADP_OxRdtase_dom"/>
</dbReference>
<keyword evidence="3" id="KW-0411">Iron-sulfur</keyword>
<evidence type="ECO:0000256" key="2">
    <source>
        <dbReference type="ARBA" id="ARBA00023004"/>
    </source>
</evidence>
<dbReference type="RefSeq" id="WP_072915877.1">
    <property type="nucleotide sequence ID" value="NZ_FRAR01000022.1"/>
</dbReference>
<dbReference type="Proteomes" id="UP000183997">
    <property type="component" value="Unassembled WGS sequence"/>
</dbReference>
<evidence type="ECO:0000259" key="4">
    <source>
        <dbReference type="PROSITE" id="PS51379"/>
    </source>
</evidence>
<evidence type="ECO:0000313" key="6">
    <source>
        <dbReference type="Proteomes" id="UP000183997"/>
    </source>
</evidence>
<organism evidence="5 6">
    <name type="scientific">Desulforamulus aeronauticus DSM 10349</name>
    <dbReference type="NCBI Taxonomy" id="1121421"/>
    <lineage>
        <taxon>Bacteria</taxon>
        <taxon>Bacillati</taxon>
        <taxon>Bacillota</taxon>
        <taxon>Clostridia</taxon>
        <taxon>Eubacteriales</taxon>
        <taxon>Peptococcaceae</taxon>
        <taxon>Desulforamulus</taxon>
    </lineage>
</organism>
<dbReference type="OrthoDB" id="9804790at2"/>
<accession>A0A1M6UX09</accession>
<feature type="domain" description="4Fe-4S ferredoxin-type" evidence="4">
    <location>
        <begin position="278"/>
        <end position="310"/>
    </location>
</feature>
<dbReference type="AlphaFoldDB" id="A0A1M6UX09"/>
<dbReference type="SUPFAM" id="SSF54862">
    <property type="entry name" value="4Fe-4S ferredoxins"/>
    <property type="match status" value="1"/>
</dbReference>
<keyword evidence="1" id="KW-0479">Metal-binding</keyword>
<dbReference type="PROSITE" id="PS51379">
    <property type="entry name" value="4FE4S_FER_2"/>
    <property type="match status" value="2"/>
</dbReference>
<dbReference type="PROSITE" id="PS00198">
    <property type="entry name" value="4FE4S_FER_1"/>
    <property type="match status" value="2"/>
</dbReference>
<dbReference type="PANTHER" id="PTHR43312:SF2">
    <property type="entry name" value="OXIDOREDUCTASE"/>
    <property type="match status" value="1"/>
</dbReference>
<dbReference type="InterPro" id="IPR036812">
    <property type="entry name" value="NAD(P)_OxRdtase_dom_sf"/>
</dbReference>
<proteinExistence type="predicted"/>
<dbReference type="CDD" id="cd19096">
    <property type="entry name" value="AKR_Fe-S_oxidoreductase"/>
    <property type="match status" value="1"/>
</dbReference>
<dbReference type="STRING" id="1121421.SAMN02745123_02955"/>
<reference evidence="6" key="1">
    <citation type="submission" date="2016-11" db="EMBL/GenBank/DDBJ databases">
        <authorList>
            <person name="Varghese N."/>
            <person name="Submissions S."/>
        </authorList>
    </citation>
    <scope>NUCLEOTIDE SEQUENCE [LARGE SCALE GENOMIC DNA]</scope>
    <source>
        <strain evidence="6">DSM 10349</strain>
    </source>
</reference>
<evidence type="ECO:0000313" key="5">
    <source>
        <dbReference type="EMBL" id="SHK73720.1"/>
    </source>
</evidence>
<keyword evidence="6" id="KW-1185">Reference proteome</keyword>
<feature type="domain" description="4Fe-4S ferredoxin-type" evidence="4">
    <location>
        <begin position="329"/>
        <end position="361"/>
    </location>
</feature>
<dbReference type="Pfam" id="PF13187">
    <property type="entry name" value="Fer4_9"/>
    <property type="match status" value="1"/>
</dbReference>
<protein>
    <recommendedName>
        <fullName evidence="4">4Fe-4S ferredoxin-type domain-containing protein</fullName>
    </recommendedName>
</protein>
<dbReference type="GO" id="GO:0046872">
    <property type="term" value="F:metal ion binding"/>
    <property type="evidence" value="ECO:0007669"/>
    <property type="project" value="UniProtKB-KW"/>
</dbReference>
<dbReference type="InterPro" id="IPR017896">
    <property type="entry name" value="4Fe4S_Fe-S-bd"/>
</dbReference>
<dbReference type="GO" id="GO:0051536">
    <property type="term" value="F:iron-sulfur cluster binding"/>
    <property type="evidence" value="ECO:0007669"/>
    <property type="project" value="UniProtKB-KW"/>
</dbReference>
<dbReference type="Pfam" id="PF00248">
    <property type="entry name" value="Aldo_ket_red"/>
    <property type="match status" value="1"/>
</dbReference>
<dbReference type="InterPro" id="IPR017900">
    <property type="entry name" value="4Fe4S_Fe_S_CS"/>
</dbReference>
<keyword evidence="2" id="KW-0408">Iron</keyword>
<gene>
    <name evidence="5" type="ORF">SAMN02745123_02955</name>
</gene>
<evidence type="ECO:0000256" key="1">
    <source>
        <dbReference type="ARBA" id="ARBA00022723"/>
    </source>
</evidence>
<evidence type="ECO:0000256" key="3">
    <source>
        <dbReference type="ARBA" id="ARBA00023014"/>
    </source>
</evidence>
<dbReference type="EMBL" id="FRAR01000022">
    <property type="protein sequence ID" value="SHK73720.1"/>
    <property type="molecule type" value="Genomic_DNA"/>
</dbReference>
<dbReference type="Gene3D" id="3.20.20.100">
    <property type="entry name" value="NADP-dependent oxidoreductase domain"/>
    <property type="match status" value="1"/>
</dbReference>